<name>A0A9W6XUN0_9STRA</name>
<dbReference type="GO" id="GO:0047490">
    <property type="term" value="F:pectin lyase activity"/>
    <property type="evidence" value="ECO:0007669"/>
    <property type="project" value="UniProtKB-EC"/>
</dbReference>
<comment type="caution">
    <text evidence="8">The sequence shown here is derived from an EMBL/GenBank/DDBJ whole genome shotgun (WGS) entry which is preliminary data.</text>
</comment>
<dbReference type="EMBL" id="BSXT01001886">
    <property type="protein sequence ID" value="GMF45831.1"/>
    <property type="molecule type" value="Genomic_DNA"/>
</dbReference>
<evidence type="ECO:0000256" key="4">
    <source>
        <dbReference type="ARBA" id="ARBA00036818"/>
    </source>
</evidence>
<keyword evidence="3" id="KW-0456">Lyase</keyword>
<reference evidence="8" key="1">
    <citation type="submission" date="2023-04" db="EMBL/GenBank/DDBJ databases">
        <title>Phytophthora fragariaefolia NBRC 109709.</title>
        <authorList>
            <person name="Ichikawa N."/>
            <person name="Sato H."/>
            <person name="Tonouchi N."/>
        </authorList>
    </citation>
    <scope>NUCLEOTIDE SEQUENCE</scope>
    <source>
        <strain evidence="8">NBRC 109709</strain>
    </source>
</reference>
<dbReference type="PANTHER" id="PTHR31683:SF67">
    <property type="entry name" value="PECTIN LYASE F-RELATED"/>
    <property type="match status" value="1"/>
</dbReference>
<keyword evidence="9" id="KW-1185">Reference proteome</keyword>
<dbReference type="Proteomes" id="UP001165121">
    <property type="component" value="Unassembled WGS sequence"/>
</dbReference>
<dbReference type="SUPFAM" id="SSF51126">
    <property type="entry name" value="Pectin lyase-like"/>
    <property type="match status" value="1"/>
</dbReference>
<dbReference type="InterPro" id="IPR011050">
    <property type="entry name" value="Pectin_lyase_fold/virulence"/>
</dbReference>
<evidence type="ECO:0000256" key="2">
    <source>
        <dbReference type="ARBA" id="ARBA00023180"/>
    </source>
</evidence>
<dbReference type="EC" id="4.2.2.10" evidence="6"/>
<dbReference type="OrthoDB" id="1637350at2759"/>
<feature type="domain" description="Pectate lyase" evidence="7">
    <location>
        <begin position="124"/>
        <end position="345"/>
    </location>
</feature>
<keyword evidence="1" id="KW-1015">Disulfide bond</keyword>
<comment type="catalytic activity">
    <reaction evidence="4">
        <text>Eliminative cleavage of (1-&gt;4)-alpha-D-galacturonan methyl ester to give oligosaccharides with 4-deoxy-6-O-methyl-alpha-D-galact-4-enuronosyl groups at their non-reducing ends.</text>
        <dbReference type="EC" id="4.2.2.10"/>
    </reaction>
</comment>
<protein>
    <recommendedName>
        <fullName evidence="6">pectin lyase</fullName>
        <ecNumber evidence="6">4.2.2.10</ecNumber>
    </recommendedName>
</protein>
<evidence type="ECO:0000313" key="8">
    <source>
        <dbReference type="EMBL" id="GMF45831.1"/>
    </source>
</evidence>
<dbReference type="SMART" id="SM00656">
    <property type="entry name" value="Amb_all"/>
    <property type="match status" value="1"/>
</dbReference>
<evidence type="ECO:0000259" key="7">
    <source>
        <dbReference type="SMART" id="SM00656"/>
    </source>
</evidence>
<evidence type="ECO:0000256" key="1">
    <source>
        <dbReference type="ARBA" id="ARBA00023157"/>
    </source>
</evidence>
<evidence type="ECO:0000313" key="9">
    <source>
        <dbReference type="Proteomes" id="UP001165121"/>
    </source>
</evidence>
<dbReference type="Gene3D" id="2.160.20.10">
    <property type="entry name" value="Single-stranded right-handed beta-helix, Pectin lyase-like"/>
    <property type="match status" value="1"/>
</dbReference>
<evidence type="ECO:0000256" key="6">
    <source>
        <dbReference type="ARBA" id="ARBA00039082"/>
    </source>
</evidence>
<dbReference type="GO" id="GO:0030570">
    <property type="term" value="F:pectate lyase activity"/>
    <property type="evidence" value="ECO:0007669"/>
    <property type="project" value="InterPro"/>
</dbReference>
<dbReference type="InterPro" id="IPR045032">
    <property type="entry name" value="PEL"/>
</dbReference>
<comment type="function">
    <text evidence="5">Pectinolytic enzymes consist of four classes of enzymes: pectin lyase, polygalacturonase, pectin methylesterase and rhamnogalacturonase. Among pectinolytic enzymes, pectin lyase is the most important in depolymerization of pectin, since it cleaves internal glycosidic bonds of highly methylated pectins.</text>
</comment>
<evidence type="ECO:0000256" key="5">
    <source>
        <dbReference type="ARBA" id="ARBA00037631"/>
    </source>
</evidence>
<dbReference type="InterPro" id="IPR002022">
    <property type="entry name" value="Pec_lyase"/>
</dbReference>
<dbReference type="PANTHER" id="PTHR31683">
    <property type="entry name" value="PECTATE LYASE 18-RELATED"/>
    <property type="match status" value="1"/>
</dbReference>
<sequence>MGSKPNHFRISCEQSTADIVTSLKMSRLQLLLAAALALVAPSAQALTIGSPIGMAAGTTGGGDIAPVYPNTTKELVAYLRDPQPRVVILNKTFDFRVLEGNTTAEGCRPDYTRRCIALNNGFKSQDVILQDGDMNNTGGCTNGTSVTVTYDNAPFNRLNVRGNKTIRGVGNKGVIMGKGLGLNGHNIIVQNIHITEINAHLVWGGDAITMQGLSDGTDPLEHIWLDHIKISRIGRQFIAVDKAGVSSMTISNSDFDGRTEFSKTCDGHHYWSFLFYGKYTGISMINNYIHYLSGRLPKVGGISDISVVTHIANNFYKDNSYHSMEIGTNGYVLAEGNYFVNTTKPLYDGDDPDVPGMVDGSLYAPLQSSEDECMDNLGRLCEENVLEDSGPFGTRNGTIALSEMKPHSAIARFSPKQAQQLELAVSNFGVGEVN</sequence>
<evidence type="ECO:0000256" key="3">
    <source>
        <dbReference type="ARBA" id="ARBA00023239"/>
    </source>
</evidence>
<proteinExistence type="predicted"/>
<organism evidence="8 9">
    <name type="scientific">Phytophthora fragariaefolia</name>
    <dbReference type="NCBI Taxonomy" id="1490495"/>
    <lineage>
        <taxon>Eukaryota</taxon>
        <taxon>Sar</taxon>
        <taxon>Stramenopiles</taxon>
        <taxon>Oomycota</taxon>
        <taxon>Peronosporomycetes</taxon>
        <taxon>Peronosporales</taxon>
        <taxon>Peronosporaceae</taxon>
        <taxon>Phytophthora</taxon>
    </lineage>
</organism>
<dbReference type="InterPro" id="IPR012334">
    <property type="entry name" value="Pectin_lyas_fold"/>
</dbReference>
<keyword evidence="2" id="KW-0325">Glycoprotein</keyword>
<accession>A0A9W6XUN0</accession>
<dbReference type="Pfam" id="PF00544">
    <property type="entry name" value="Pectate_lyase_4"/>
    <property type="match status" value="1"/>
</dbReference>
<dbReference type="AlphaFoldDB" id="A0A9W6XUN0"/>
<gene>
    <name evidence="8" type="ORF">Pfra01_001660100</name>
</gene>